<evidence type="ECO:0000313" key="1">
    <source>
        <dbReference type="EMBL" id="CAK9328880.1"/>
    </source>
</evidence>
<organism evidence="1 2">
    <name type="scientific">Citrullus colocynthis</name>
    <name type="common">colocynth</name>
    <dbReference type="NCBI Taxonomy" id="252529"/>
    <lineage>
        <taxon>Eukaryota</taxon>
        <taxon>Viridiplantae</taxon>
        <taxon>Streptophyta</taxon>
        <taxon>Embryophyta</taxon>
        <taxon>Tracheophyta</taxon>
        <taxon>Spermatophyta</taxon>
        <taxon>Magnoliopsida</taxon>
        <taxon>eudicotyledons</taxon>
        <taxon>Gunneridae</taxon>
        <taxon>Pentapetalae</taxon>
        <taxon>rosids</taxon>
        <taxon>fabids</taxon>
        <taxon>Cucurbitales</taxon>
        <taxon>Cucurbitaceae</taxon>
        <taxon>Benincaseae</taxon>
        <taxon>Citrullus</taxon>
    </lineage>
</organism>
<protein>
    <submittedName>
        <fullName evidence="1">Uncharacterized protein</fullName>
    </submittedName>
</protein>
<dbReference type="EMBL" id="OZ021743">
    <property type="protein sequence ID" value="CAK9328880.1"/>
    <property type="molecule type" value="Genomic_DNA"/>
</dbReference>
<sequence>MRSFAGRLENFGPLEDAAFLFCNIADEADVKVTYKRFSLVTSSRHTPFRFVAELHILPHFFAHNSIGSWWRHELVLLHPVEEELGPIDFENFFTIHSNDFRRIIREVSQFPNTSVCVTITNSQVKFSVAFREIILSKQGRLN</sequence>
<reference evidence="1 2" key="1">
    <citation type="submission" date="2024-03" db="EMBL/GenBank/DDBJ databases">
        <authorList>
            <person name="Gkanogiannis A."/>
            <person name="Becerra Lopez-Lavalle L."/>
        </authorList>
    </citation>
    <scope>NUCLEOTIDE SEQUENCE [LARGE SCALE GENOMIC DNA]</scope>
</reference>
<name>A0ABP0ZDD7_9ROSI</name>
<keyword evidence="2" id="KW-1185">Reference proteome</keyword>
<dbReference type="Proteomes" id="UP001642487">
    <property type="component" value="Chromosome 9"/>
</dbReference>
<proteinExistence type="predicted"/>
<gene>
    <name evidence="1" type="ORF">CITCOLO1_LOCUS21314</name>
</gene>
<evidence type="ECO:0000313" key="2">
    <source>
        <dbReference type="Proteomes" id="UP001642487"/>
    </source>
</evidence>
<accession>A0ABP0ZDD7</accession>
<dbReference type="Gene3D" id="3.70.10.10">
    <property type="match status" value="1"/>
</dbReference>